<evidence type="ECO:0000313" key="1">
    <source>
        <dbReference type="EMBL" id="DAZ98987.1"/>
    </source>
</evidence>
<sequence>MLCPTGSDCQSIGHLSVIFTSPTTTTREQRLTELGKYAPWWTACTLHFAVSTRHHRLCPLTEVSFRLGRAYTRLAST</sequence>
<reference evidence="1" key="2">
    <citation type="journal article" date="2023" name="Microbiol Resour">
        <title>Decontamination and Annotation of the Draft Genome Sequence of the Oomycete Lagenidium giganteum ARSEF 373.</title>
        <authorList>
            <person name="Morgan W.R."/>
            <person name="Tartar A."/>
        </authorList>
    </citation>
    <scope>NUCLEOTIDE SEQUENCE</scope>
    <source>
        <strain evidence="1">ARSEF 373</strain>
    </source>
</reference>
<gene>
    <name evidence="1" type="ORF">N0F65_011242</name>
</gene>
<keyword evidence="2" id="KW-1185">Reference proteome</keyword>
<accession>A0AAV2YWF4</accession>
<comment type="caution">
    <text evidence="1">The sequence shown here is derived from an EMBL/GenBank/DDBJ whole genome shotgun (WGS) entry which is preliminary data.</text>
</comment>
<evidence type="ECO:0000313" key="2">
    <source>
        <dbReference type="Proteomes" id="UP001146120"/>
    </source>
</evidence>
<reference evidence="1" key="1">
    <citation type="submission" date="2022-11" db="EMBL/GenBank/DDBJ databases">
        <authorList>
            <person name="Morgan W.R."/>
            <person name="Tartar A."/>
        </authorList>
    </citation>
    <scope>NUCLEOTIDE SEQUENCE</scope>
    <source>
        <strain evidence="1">ARSEF 373</strain>
    </source>
</reference>
<dbReference type="AlphaFoldDB" id="A0AAV2YWF4"/>
<organism evidence="1 2">
    <name type="scientific">Lagenidium giganteum</name>
    <dbReference type="NCBI Taxonomy" id="4803"/>
    <lineage>
        <taxon>Eukaryota</taxon>
        <taxon>Sar</taxon>
        <taxon>Stramenopiles</taxon>
        <taxon>Oomycota</taxon>
        <taxon>Peronosporomycetes</taxon>
        <taxon>Pythiales</taxon>
        <taxon>Pythiaceae</taxon>
    </lineage>
</organism>
<dbReference type="EMBL" id="DAKRPA010000092">
    <property type="protein sequence ID" value="DAZ98987.1"/>
    <property type="molecule type" value="Genomic_DNA"/>
</dbReference>
<protein>
    <submittedName>
        <fullName evidence="1">Uncharacterized protein</fullName>
    </submittedName>
</protein>
<name>A0AAV2YWF4_9STRA</name>
<proteinExistence type="predicted"/>
<dbReference type="Proteomes" id="UP001146120">
    <property type="component" value="Unassembled WGS sequence"/>
</dbReference>